<feature type="transmembrane region" description="Helical" evidence="2">
    <location>
        <begin position="701"/>
        <end position="718"/>
    </location>
</feature>
<feature type="region of interest" description="Disordered" evidence="1">
    <location>
        <begin position="1237"/>
        <end position="1258"/>
    </location>
</feature>
<feature type="transmembrane region" description="Helical" evidence="2">
    <location>
        <begin position="1082"/>
        <end position="1104"/>
    </location>
</feature>
<feature type="transmembrane region" description="Helical" evidence="2">
    <location>
        <begin position="987"/>
        <end position="1004"/>
    </location>
</feature>
<evidence type="ECO:0000313" key="3">
    <source>
        <dbReference type="EMBL" id="TFH56570.1"/>
    </source>
</evidence>
<feature type="transmembrane region" description="Helical" evidence="2">
    <location>
        <begin position="788"/>
        <end position="809"/>
    </location>
</feature>
<organism evidence="3 4">
    <name type="scientific">Glutamicibacter arilaitensis</name>
    <dbReference type="NCBI Taxonomy" id="256701"/>
    <lineage>
        <taxon>Bacteria</taxon>
        <taxon>Bacillati</taxon>
        <taxon>Actinomycetota</taxon>
        <taxon>Actinomycetes</taxon>
        <taxon>Micrococcales</taxon>
        <taxon>Micrococcaceae</taxon>
        <taxon>Glutamicibacter</taxon>
    </lineage>
</organism>
<accession>A0A4Y8TWI7</accession>
<feature type="transmembrane region" description="Helical" evidence="2">
    <location>
        <begin position="441"/>
        <end position="459"/>
    </location>
</feature>
<feature type="transmembrane region" description="Helical" evidence="2">
    <location>
        <begin position="324"/>
        <end position="347"/>
    </location>
</feature>
<feature type="transmembrane region" description="Helical" evidence="2">
    <location>
        <begin position="929"/>
        <end position="946"/>
    </location>
</feature>
<evidence type="ECO:0000313" key="4">
    <source>
        <dbReference type="Proteomes" id="UP000297638"/>
    </source>
</evidence>
<feature type="transmembrane region" description="Helical" evidence="2">
    <location>
        <begin position="244"/>
        <end position="262"/>
    </location>
</feature>
<dbReference type="AlphaFoldDB" id="A0A4Y8TWI7"/>
<feature type="transmembrane region" description="Helical" evidence="2">
    <location>
        <begin position="815"/>
        <end position="833"/>
    </location>
</feature>
<feature type="transmembrane region" description="Helical" evidence="2">
    <location>
        <begin position="1162"/>
        <end position="1179"/>
    </location>
</feature>
<proteinExistence type="predicted"/>
<feature type="transmembrane region" description="Helical" evidence="2">
    <location>
        <begin position="465"/>
        <end position="483"/>
    </location>
</feature>
<feature type="transmembrane region" description="Helical" evidence="2">
    <location>
        <begin position="563"/>
        <end position="586"/>
    </location>
</feature>
<feature type="region of interest" description="Disordered" evidence="1">
    <location>
        <begin position="60"/>
        <end position="122"/>
    </location>
</feature>
<feature type="transmembrane region" description="Helical" evidence="2">
    <location>
        <begin position="677"/>
        <end position="695"/>
    </location>
</feature>
<protein>
    <recommendedName>
        <fullName evidence="5">DUF2339 domain-containing protein</fullName>
    </recommendedName>
</protein>
<feature type="transmembrane region" description="Helical" evidence="2">
    <location>
        <begin position="730"/>
        <end position="749"/>
    </location>
</feature>
<reference evidence="3 4" key="1">
    <citation type="submission" date="2019-03" db="EMBL/GenBank/DDBJ databases">
        <title>Glutamicibacter sp. LJH19 genome.</title>
        <authorList>
            <person name="Sinai Borker S."/>
            <person name="Kumar R."/>
        </authorList>
    </citation>
    <scope>NUCLEOTIDE SEQUENCE [LARGE SCALE GENOMIC DNA]</scope>
    <source>
        <strain evidence="3 4">LJH19</strain>
    </source>
</reference>
<gene>
    <name evidence="3" type="ORF">EXY26_05930</name>
</gene>
<feature type="transmembrane region" description="Helical" evidence="2">
    <location>
        <begin position="161"/>
        <end position="182"/>
    </location>
</feature>
<dbReference type="EMBL" id="SPDS01000001">
    <property type="protein sequence ID" value="TFH56570.1"/>
    <property type="molecule type" value="Genomic_DNA"/>
</dbReference>
<feature type="transmembrane region" description="Helical" evidence="2">
    <location>
        <begin position="906"/>
        <end position="923"/>
    </location>
</feature>
<feature type="transmembrane region" description="Helical" evidence="2">
    <location>
        <begin position="645"/>
        <end position="665"/>
    </location>
</feature>
<feature type="transmembrane region" description="Helical" evidence="2">
    <location>
        <begin position="845"/>
        <end position="864"/>
    </location>
</feature>
<comment type="caution">
    <text evidence="3">The sequence shown here is derived from an EMBL/GenBank/DDBJ whole genome shotgun (WGS) entry which is preliminary data.</text>
</comment>
<feature type="transmembrane region" description="Helical" evidence="2">
    <location>
        <begin position="953"/>
        <end position="971"/>
    </location>
</feature>
<feature type="transmembrane region" description="Helical" evidence="2">
    <location>
        <begin position="215"/>
        <end position="238"/>
    </location>
</feature>
<evidence type="ECO:0000256" key="2">
    <source>
        <dbReference type="SAM" id="Phobius"/>
    </source>
</evidence>
<name>A0A4Y8TWI7_9MICC</name>
<feature type="transmembrane region" description="Helical" evidence="2">
    <location>
        <begin position="876"/>
        <end position="894"/>
    </location>
</feature>
<feature type="compositionally biased region" description="Low complexity" evidence="1">
    <location>
        <begin position="80"/>
        <end position="122"/>
    </location>
</feature>
<keyword evidence="2" id="KW-1133">Transmembrane helix</keyword>
<feature type="transmembrane region" description="Helical" evidence="2">
    <location>
        <begin position="1032"/>
        <end position="1050"/>
    </location>
</feature>
<feature type="transmembrane region" description="Helical" evidence="2">
    <location>
        <begin position="539"/>
        <end position="557"/>
    </location>
</feature>
<keyword evidence="2" id="KW-0472">Membrane</keyword>
<feature type="transmembrane region" description="Helical" evidence="2">
    <location>
        <begin position="1110"/>
        <end position="1127"/>
    </location>
</feature>
<feature type="transmembrane region" description="Helical" evidence="2">
    <location>
        <begin position="269"/>
        <end position="287"/>
    </location>
</feature>
<feature type="transmembrane region" description="Helical" evidence="2">
    <location>
        <begin position="353"/>
        <end position="371"/>
    </location>
</feature>
<feature type="transmembrane region" description="Helical" evidence="2">
    <location>
        <begin position="1056"/>
        <end position="1075"/>
    </location>
</feature>
<feature type="transmembrane region" description="Helical" evidence="2">
    <location>
        <begin position="1208"/>
        <end position="1226"/>
    </location>
</feature>
<feature type="transmembrane region" description="Helical" evidence="2">
    <location>
        <begin position="607"/>
        <end position="625"/>
    </location>
</feature>
<feature type="transmembrane region" description="Helical" evidence="2">
    <location>
        <begin position="403"/>
        <end position="421"/>
    </location>
</feature>
<feature type="transmembrane region" description="Helical" evidence="2">
    <location>
        <begin position="1139"/>
        <end position="1156"/>
    </location>
</feature>
<feature type="transmembrane region" description="Helical" evidence="2">
    <location>
        <begin position="755"/>
        <end position="776"/>
    </location>
</feature>
<keyword evidence="2" id="KW-0812">Transmembrane</keyword>
<feature type="transmembrane region" description="Helical" evidence="2">
    <location>
        <begin position="6"/>
        <end position="22"/>
    </location>
</feature>
<evidence type="ECO:0008006" key="5">
    <source>
        <dbReference type="Google" id="ProtNLM"/>
    </source>
</evidence>
<feature type="transmembrane region" description="Helical" evidence="2">
    <location>
        <begin position="1186"/>
        <end position="1202"/>
    </location>
</feature>
<dbReference type="Proteomes" id="UP000297638">
    <property type="component" value="Unassembled WGS sequence"/>
</dbReference>
<evidence type="ECO:0000256" key="1">
    <source>
        <dbReference type="SAM" id="MobiDB-lite"/>
    </source>
</evidence>
<feature type="transmembrane region" description="Helical" evidence="2">
    <location>
        <begin position="378"/>
        <end position="397"/>
    </location>
</feature>
<feature type="transmembrane region" description="Helical" evidence="2">
    <location>
        <begin position="293"/>
        <end position="312"/>
    </location>
</feature>
<sequence>MDVMTGWVIITIILILLAFSLGRRQGKRAESRNERHLDALQQAWQKGYDDALNYLGKNAAVTGRPPARAPSEPTTPEPATPEANWHAAAPSGPSAPAPSYGSAVPHQPAQQPAPAQPYLQPSAPSSAPFAQLIASPVALAAPAKPIKVLTKRERELRNINITLYVAALMIVAAGALFLSFALPPLSKLIAFFLLTAAFYGGGLLTYALKPSLRPAGAAFAGTGLALLPLCAIATYTTTGLSGPATWLVFSAIGTVAVGYATLRFKSRVFAWVAVLILVSTAMASAAAMQRGVLYYMLILLVLSIILMILAVRSPRVRRSIFFQALFGTAQLLPAFVFALTLILFEPLTSRDMFWIFALLTAQLLLSVRLLANLRLVRFYAARASFMLMLAAGCHYLDFSGTTTWVVIAFAFGIQAVAVLLYASGYRQALGLRADVVRIERAVLWGLGILAMTAAFALAPTNEESILRYVVLPLFMALSLPGLLRSIKLEAGVLAVLPLLALVNWKEHTWSPLPAFAVALLGLSLADHRAKSVHRLVLGHTRWVLGLVGAGVLGAAVSELTAPWYSGSIGPSIVIAAVLVNLIWWAASLAQRSFLAPGTYLVHRMARVGASALIAVVLSLTLRLRSAVPSEVLPNYERVLFLGQSTLIWFMICLLLSLGMVIASGWRLTGLPDQNAPLQNVVDASALGLIGALYALSFGEDFWVLAIVVGLISLGYVLFNLRRSMDQRWKIINAAAAQVLFSSMVWWFATSLEFDIHGRFSLLLVSLGIPQLVRLAISIRSAKALRKELRFIAIGLLGGIPLATLAYGQIIGFDRGAVLLATLFFGLHGLAAFRADSALDKISRQFYLIAPVLSLVLISCIPATSLWAESGWIRSSWWSAEVACAILLVMSLVAVISEWRLRGNPKYSIAVGTAIFLPATVAAIWQEGTWWAVGAWLLATVALILMVHTRHSAWYAAAASLTLGTAIMRAVFELRQAGGAWRVESMDVVWSLLGTGIALYLLSIFHGRMKDPEPEYPEFGYRHDDAPGGASRIYFLAMLLALLLAGGIAHATGGQNWFIIGGAVVIFGVAVLVRYFELGQRLVAYAVDGYIVLAALLALTSYAQILGTPQASNMAAYACIVTVLLVLWRNIKADARLEKYYLLAASVAGSLTLLTALVESNSVAQIIGLVFFGALVAWGLKLGERLLIWWGAIAITLSILWFLRDLAFLWLVIIGMGLIAAAVFKLVKVDKQNSLPEQIREPQAPVVPPAQGPEGDGPR</sequence>
<feature type="transmembrane region" description="Helical" evidence="2">
    <location>
        <begin position="188"/>
        <end position="208"/>
    </location>
</feature>